<dbReference type="RefSeq" id="WP_241914224.1">
    <property type="nucleotide sequence ID" value="NZ_CP093326.1"/>
</dbReference>
<feature type="transmembrane region" description="Helical" evidence="2">
    <location>
        <begin position="101"/>
        <end position="130"/>
    </location>
</feature>
<protein>
    <submittedName>
        <fullName evidence="3">DUF4190 domain-containing protein</fullName>
    </submittedName>
</protein>
<evidence type="ECO:0000313" key="4">
    <source>
        <dbReference type="Proteomes" id="UP000829069"/>
    </source>
</evidence>
<feature type="region of interest" description="Disordered" evidence="1">
    <location>
        <begin position="1"/>
        <end position="55"/>
    </location>
</feature>
<feature type="transmembrane region" description="Helical" evidence="2">
    <location>
        <begin position="65"/>
        <end position="89"/>
    </location>
</feature>
<keyword evidence="2" id="KW-1133">Transmembrane helix</keyword>
<proteinExistence type="predicted"/>
<evidence type="ECO:0000313" key="3">
    <source>
        <dbReference type="EMBL" id="UNK46130.1"/>
    </source>
</evidence>
<feature type="compositionally biased region" description="Low complexity" evidence="1">
    <location>
        <begin position="29"/>
        <end position="50"/>
    </location>
</feature>
<name>A0ABY3WAA3_9MICC</name>
<sequence length="151" mass="15362">MSTPNGPGEYPEPTTSGQPQTPQGAYPSYPQAGPGQQAYPQQNAPYGYPGQPAPGQPVPGKTMGIVGFILSLLGPLTVAGLIVSIIGMVQSKRANAKNGFALAGIIIGAVGTVLLILFTIITIAGIAYMVEVCGDLGPGTHFVDGVTYTCS</sequence>
<reference evidence="3 4" key="1">
    <citation type="submission" date="2022-03" db="EMBL/GenBank/DDBJ databases">
        <title>Isotopic signatures of nitrous oxide derived from detoxification processes.</title>
        <authorList>
            <person name="Behrendt U."/>
            <person name="Buchen C."/>
            <person name="Well R."/>
            <person name="Ulrich A."/>
            <person name="Rohe L."/>
            <person name="Kolb S."/>
            <person name="Schloter M."/>
            <person name="Horn M.A."/>
            <person name="Augustin J."/>
        </authorList>
    </citation>
    <scope>NUCLEOTIDE SEQUENCE [LARGE SCALE GENOMIC DNA]</scope>
    <source>
        <strain evidence="3 4">S4-C24</strain>
    </source>
</reference>
<accession>A0ABY3WAA3</accession>
<keyword evidence="2" id="KW-0812">Transmembrane</keyword>
<evidence type="ECO:0000256" key="2">
    <source>
        <dbReference type="SAM" id="Phobius"/>
    </source>
</evidence>
<gene>
    <name evidence="3" type="ORF">MNQ99_01770</name>
</gene>
<keyword evidence="2" id="KW-0472">Membrane</keyword>
<feature type="compositionally biased region" description="Polar residues" evidence="1">
    <location>
        <begin position="13"/>
        <end position="23"/>
    </location>
</feature>
<dbReference type="EMBL" id="CP093326">
    <property type="protein sequence ID" value="UNK46130.1"/>
    <property type="molecule type" value="Genomic_DNA"/>
</dbReference>
<organism evidence="3 4">
    <name type="scientific">Arthrobacter sulfonylureivorans</name>
    <dbReference type="NCBI Taxonomy" id="2486855"/>
    <lineage>
        <taxon>Bacteria</taxon>
        <taxon>Bacillati</taxon>
        <taxon>Actinomycetota</taxon>
        <taxon>Actinomycetes</taxon>
        <taxon>Micrococcales</taxon>
        <taxon>Micrococcaceae</taxon>
        <taxon>Arthrobacter</taxon>
    </lineage>
</organism>
<evidence type="ECO:0000256" key="1">
    <source>
        <dbReference type="SAM" id="MobiDB-lite"/>
    </source>
</evidence>
<dbReference type="SUPFAM" id="SSF81995">
    <property type="entry name" value="beta-sandwich domain of Sec23/24"/>
    <property type="match status" value="1"/>
</dbReference>
<keyword evidence="4" id="KW-1185">Reference proteome</keyword>
<dbReference type="Proteomes" id="UP000829069">
    <property type="component" value="Chromosome"/>
</dbReference>